<accession>A0ABX9KII7</accession>
<proteinExistence type="predicted"/>
<dbReference type="Pfam" id="PF00440">
    <property type="entry name" value="TetR_N"/>
    <property type="match status" value="1"/>
</dbReference>
<comment type="caution">
    <text evidence="5">The sequence shown here is derived from an EMBL/GenBank/DDBJ whole genome shotgun (WGS) entry which is preliminary data.</text>
</comment>
<dbReference type="SUPFAM" id="SSF46689">
    <property type="entry name" value="Homeodomain-like"/>
    <property type="match status" value="1"/>
</dbReference>
<evidence type="ECO:0000256" key="3">
    <source>
        <dbReference type="SAM" id="Phobius"/>
    </source>
</evidence>
<feature type="DNA-binding region" description="H-T-H motif" evidence="2">
    <location>
        <begin position="27"/>
        <end position="46"/>
    </location>
</feature>
<evidence type="ECO:0000256" key="1">
    <source>
        <dbReference type="ARBA" id="ARBA00023125"/>
    </source>
</evidence>
<dbReference type="Gene3D" id="1.10.357.10">
    <property type="entry name" value="Tetracycline Repressor, domain 2"/>
    <property type="match status" value="1"/>
</dbReference>
<dbReference type="PANTHER" id="PTHR43479:SF11">
    <property type="entry name" value="ACREF_ENVCD OPERON REPRESSOR-RELATED"/>
    <property type="match status" value="1"/>
</dbReference>
<sequence>MGKQDTIEKILKCAMSLFSQKGYTLTTTKEIAKEAGVSEMTVFRHFESKKNLFEKVFNEYVFLPNIKFIFENNLEWDLEKDLLKISHIYQDILSKNKKIILMELKNKELTSELSSPLFKFPIEFKKLLIEYFYKMKEKDNIKYDPEIIAINFLSSNFGIFISFLMVDNLTDDIDMEVSISSFVSVFTKGITS</sequence>
<dbReference type="InterPro" id="IPR050624">
    <property type="entry name" value="HTH-type_Tx_Regulator"/>
</dbReference>
<keyword evidence="3" id="KW-0812">Transmembrane</keyword>
<organism evidence="5 6">
    <name type="scientific">Psychrilyobacter piezotolerans</name>
    <dbReference type="NCBI Taxonomy" id="2293438"/>
    <lineage>
        <taxon>Bacteria</taxon>
        <taxon>Fusobacteriati</taxon>
        <taxon>Fusobacteriota</taxon>
        <taxon>Fusobacteriia</taxon>
        <taxon>Fusobacteriales</taxon>
        <taxon>Fusobacteriaceae</taxon>
        <taxon>Psychrilyobacter</taxon>
    </lineage>
</organism>
<reference evidence="5 6" key="1">
    <citation type="submission" date="2018-08" db="EMBL/GenBank/DDBJ databases">
        <title>Draft genome sequence of Psychrilyobacter sp. strain SD5 isolated from Black Sea water.</title>
        <authorList>
            <person name="Yadav S."/>
            <person name="Villanueva L."/>
            <person name="Damste J.S.S."/>
        </authorList>
    </citation>
    <scope>NUCLEOTIDE SEQUENCE [LARGE SCALE GENOMIC DNA]</scope>
    <source>
        <strain evidence="5 6">SD5</strain>
    </source>
</reference>
<protein>
    <submittedName>
        <fullName evidence="5">TetR family transcriptional regulator</fullName>
    </submittedName>
</protein>
<evidence type="ECO:0000313" key="6">
    <source>
        <dbReference type="Proteomes" id="UP000263486"/>
    </source>
</evidence>
<name>A0ABX9KII7_9FUSO</name>
<keyword evidence="1 2" id="KW-0238">DNA-binding</keyword>
<evidence type="ECO:0000256" key="2">
    <source>
        <dbReference type="PROSITE-ProRule" id="PRU00335"/>
    </source>
</evidence>
<keyword evidence="3" id="KW-0472">Membrane</keyword>
<feature type="transmembrane region" description="Helical" evidence="3">
    <location>
        <begin position="147"/>
        <end position="166"/>
    </location>
</feature>
<dbReference type="InterPro" id="IPR001647">
    <property type="entry name" value="HTH_TetR"/>
</dbReference>
<dbReference type="PANTHER" id="PTHR43479">
    <property type="entry name" value="ACREF/ENVCD OPERON REPRESSOR-RELATED"/>
    <property type="match status" value="1"/>
</dbReference>
<dbReference type="PROSITE" id="PS50977">
    <property type="entry name" value="HTH_TETR_2"/>
    <property type="match status" value="1"/>
</dbReference>
<dbReference type="Proteomes" id="UP000263486">
    <property type="component" value="Unassembled WGS sequence"/>
</dbReference>
<dbReference type="InterPro" id="IPR009057">
    <property type="entry name" value="Homeodomain-like_sf"/>
</dbReference>
<dbReference type="EMBL" id="QUAJ01000006">
    <property type="protein sequence ID" value="REI42037.1"/>
    <property type="molecule type" value="Genomic_DNA"/>
</dbReference>
<dbReference type="PRINTS" id="PR00455">
    <property type="entry name" value="HTHTETR"/>
</dbReference>
<evidence type="ECO:0000313" key="5">
    <source>
        <dbReference type="EMBL" id="REI42037.1"/>
    </source>
</evidence>
<gene>
    <name evidence="5" type="ORF">DYH56_04770</name>
</gene>
<dbReference type="RefSeq" id="WP_114641721.1">
    <property type="nucleotide sequence ID" value="NZ_JAACIO010000007.1"/>
</dbReference>
<feature type="domain" description="HTH tetR-type" evidence="4">
    <location>
        <begin position="4"/>
        <end position="64"/>
    </location>
</feature>
<evidence type="ECO:0000259" key="4">
    <source>
        <dbReference type="PROSITE" id="PS50977"/>
    </source>
</evidence>
<keyword evidence="6" id="KW-1185">Reference proteome</keyword>
<keyword evidence="3" id="KW-1133">Transmembrane helix</keyword>